<organism evidence="7 8">
    <name type="scientific">Clitoria ternatea</name>
    <name type="common">Butterfly pea</name>
    <dbReference type="NCBI Taxonomy" id="43366"/>
    <lineage>
        <taxon>Eukaryota</taxon>
        <taxon>Viridiplantae</taxon>
        <taxon>Streptophyta</taxon>
        <taxon>Embryophyta</taxon>
        <taxon>Tracheophyta</taxon>
        <taxon>Spermatophyta</taxon>
        <taxon>Magnoliopsida</taxon>
        <taxon>eudicotyledons</taxon>
        <taxon>Gunneridae</taxon>
        <taxon>Pentapetalae</taxon>
        <taxon>rosids</taxon>
        <taxon>fabids</taxon>
        <taxon>Fabales</taxon>
        <taxon>Fabaceae</taxon>
        <taxon>Papilionoideae</taxon>
        <taxon>50 kb inversion clade</taxon>
        <taxon>NPAAA clade</taxon>
        <taxon>indigoferoid/millettioid clade</taxon>
        <taxon>Phaseoleae</taxon>
        <taxon>Clitoria</taxon>
    </lineage>
</organism>
<feature type="region of interest" description="Disordered" evidence="5">
    <location>
        <begin position="264"/>
        <end position="285"/>
    </location>
</feature>
<dbReference type="GO" id="GO:0016926">
    <property type="term" value="P:protein desumoylation"/>
    <property type="evidence" value="ECO:0007669"/>
    <property type="project" value="UniProtKB-ARBA"/>
</dbReference>
<sequence length="592" mass="67738">MHSFSHSSNTVSLLKCMEKKEQQQHQHHQKGPILLDWNKLLDDDDAPPRELLVTMTPSSDQASDDGFDSLSDHELKEKIQRMTRTLEIFGKGLCDGGAKGRSSIERLQRELSSREHKRLHPVPILQQEDGDDQKQQDTQVTNSSAVVDDVSADLRKKKTSSEAQPQSSFASCFAKKMEDNQSNTTVDAFTEEISHFKSCDNQTIRDNGGAKGRKRLRPSSRKPFQCPSNLSKRNTVNDDKTCRATSALSLRNIGRNLSAGYPKEKDASLAIQSDGSRSRKGQPIVLDDDDDEEAHIVEKTENKFSEYLKEAKIYFPSRDDPECVEICYNDTDCLAPEGYLTSTIMNFYIRYLQQQASLKNSSLSDYHFFNTYFYKKLKEAVSYKQSDREMIFAKFRRWWKGVNIFQKAYVLIPIHEDLHWSLIIICIPDKEYESGPIILHLDSLGLHSSRSVFDNIKSYLTEERTYMEREGLSSDVPIADKIWKSLPRGIESQTIPVPQQRNEYDCGLFVLYFIERFMDEAPERLKRKDLAMFGRRWFKPEDASSLRVKIRELLVDKLQNSVGHKCNKESSTPPSSAGTATDCLETAKDSET</sequence>
<dbReference type="Pfam" id="PF02902">
    <property type="entry name" value="Peptidase_C48"/>
    <property type="match status" value="1"/>
</dbReference>
<feature type="compositionally biased region" description="Low complexity" evidence="5">
    <location>
        <begin position="570"/>
        <end position="581"/>
    </location>
</feature>
<dbReference type="Proteomes" id="UP001359559">
    <property type="component" value="Unassembled WGS sequence"/>
</dbReference>
<evidence type="ECO:0000256" key="3">
    <source>
        <dbReference type="ARBA" id="ARBA00022801"/>
    </source>
</evidence>
<keyword evidence="8" id="KW-1185">Reference proteome</keyword>
<dbReference type="EMBL" id="JAYKXN010000001">
    <property type="protein sequence ID" value="KAK7317611.1"/>
    <property type="molecule type" value="Genomic_DNA"/>
</dbReference>
<dbReference type="Gene3D" id="1.10.418.20">
    <property type="match status" value="1"/>
</dbReference>
<evidence type="ECO:0000313" key="7">
    <source>
        <dbReference type="EMBL" id="KAK7317611.1"/>
    </source>
</evidence>
<feature type="compositionally biased region" description="Basic residues" evidence="5">
    <location>
        <begin position="211"/>
        <end position="220"/>
    </location>
</feature>
<evidence type="ECO:0000313" key="8">
    <source>
        <dbReference type="Proteomes" id="UP001359559"/>
    </source>
</evidence>
<feature type="compositionally biased region" description="Basic and acidic residues" evidence="5">
    <location>
        <begin position="104"/>
        <end position="114"/>
    </location>
</feature>
<dbReference type="SUPFAM" id="SSF54001">
    <property type="entry name" value="Cysteine proteinases"/>
    <property type="match status" value="1"/>
</dbReference>
<dbReference type="InterPro" id="IPR038765">
    <property type="entry name" value="Papain-like_cys_pep_sf"/>
</dbReference>
<protein>
    <recommendedName>
        <fullName evidence="6">Ubiquitin-like protease family profile domain-containing protein</fullName>
    </recommendedName>
</protein>
<evidence type="ECO:0000256" key="4">
    <source>
        <dbReference type="ARBA" id="ARBA00022807"/>
    </source>
</evidence>
<name>A0AAN9KIM4_CLITE</name>
<keyword evidence="2" id="KW-0645">Protease</keyword>
<reference evidence="7 8" key="1">
    <citation type="submission" date="2024-01" db="EMBL/GenBank/DDBJ databases">
        <title>The genomes of 5 underutilized Papilionoideae crops provide insights into root nodulation and disease resistance.</title>
        <authorList>
            <person name="Yuan L."/>
        </authorList>
    </citation>
    <scope>NUCLEOTIDE SEQUENCE [LARGE SCALE GENOMIC DNA]</scope>
    <source>
        <strain evidence="7">LY-2023</strain>
        <tissue evidence="7">Leaf</tissue>
    </source>
</reference>
<feature type="region of interest" description="Disordered" evidence="5">
    <location>
        <begin position="200"/>
        <end position="238"/>
    </location>
</feature>
<dbReference type="PROSITE" id="PS50600">
    <property type="entry name" value="ULP_PROTEASE"/>
    <property type="match status" value="1"/>
</dbReference>
<dbReference type="AlphaFoldDB" id="A0AAN9KIM4"/>
<comment type="caution">
    <text evidence="7">The sequence shown here is derived from an EMBL/GenBank/DDBJ whole genome shotgun (WGS) entry which is preliminary data.</text>
</comment>
<dbReference type="PANTHER" id="PTHR46915">
    <property type="entry name" value="UBIQUITIN-LIKE PROTEASE 4-RELATED"/>
    <property type="match status" value="1"/>
</dbReference>
<evidence type="ECO:0000256" key="2">
    <source>
        <dbReference type="ARBA" id="ARBA00022670"/>
    </source>
</evidence>
<dbReference type="GO" id="GO:0006508">
    <property type="term" value="P:proteolysis"/>
    <property type="evidence" value="ECO:0007669"/>
    <property type="project" value="UniProtKB-KW"/>
</dbReference>
<proteinExistence type="inferred from homology"/>
<dbReference type="Gene3D" id="3.30.310.130">
    <property type="entry name" value="Ubiquitin-related"/>
    <property type="match status" value="1"/>
</dbReference>
<evidence type="ECO:0000256" key="5">
    <source>
        <dbReference type="SAM" id="MobiDB-lite"/>
    </source>
</evidence>
<evidence type="ECO:0000256" key="1">
    <source>
        <dbReference type="ARBA" id="ARBA00005234"/>
    </source>
</evidence>
<gene>
    <name evidence="7" type="ORF">RJT34_01995</name>
</gene>
<evidence type="ECO:0000259" key="6">
    <source>
        <dbReference type="PROSITE" id="PS50600"/>
    </source>
</evidence>
<feature type="domain" description="Ubiquitin-like protease family profile" evidence="6">
    <location>
        <begin position="324"/>
        <end position="517"/>
    </location>
</feature>
<feature type="region of interest" description="Disordered" evidence="5">
    <location>
        <begin position="564"/>
        <end position="592"/>
    </location>
</feature>
<feature type="region of interest" description="Disordered" evidence="5">
    <location>
        <begin position="104"/>
        <end position="149"/>
    </location>
</feature>
<accession>A0AAN9KIM4</accession>
<dbReference type="PANTHER" id="PTHR46915:SF2">
    <property type="entry name" value="UBIQUITIN-LIKE PROTEASE 4"/>
    <property type="match status" value="1"/>
</dbReference>
<keyword evidence="4" id="KW-0788">Thiol protease</keyword>
<dbReference type="InterPro" id="IPR003653">
    <property type="entry name" value="Peptidase_C48_C"/>
</dbReference>
<comment type="similarity">
    <text evidence="1">Belongs to the peptidase C48 family.</text>
</comment>
<keyword evidence="3" id="KW-0378">Hydrolase</keyword>
<dbReference type="GO" id="GO:0008234">
    <property type="term" value="F:cysteine-type peptidase activity"/>
    <property type="evidence" value="ECO:0007669"/>
    <property type="project" value="UniProtKB-KW"/>
</dbReference>